<dbReference type="EMBL" id="PZKG01000270">
    <property type="protein sequence ID" value="PTE19417.1"/>
    <property type="molecule type" value="Genomic_DNA"/>
</dbReference>
<evidence type="ECO:0000256" key="1">
    <source>
        <dbReference type="ARBA" id="ARBA00004370"/>
    </source>
</evidence>
<dbReference type="OrthoDB" id="7874832at2"/>
<dbReference type="Proteomes" id="UP000241010">
    <property type="component" value="Unassembled WGS sequence"/>
</dbReference>
<dbReference type="InterPro" id="IPR000184">
    <property type="entry name" value="Bac_surfAg_D15"/>
</dbReference>
<feature type="signal peptide" evidence="3">
    <location>
        <begin position="1"/>
        <end position="22"/>
    </location>
</feature>
<evidence type="ECO:0000256" key="2">
    <source>
        <dbReference type="ARBA" id="ARBA00023136"/>
    </source>
</evidence>
<accession>A0A2T4JNT0</accession>
<organism evidence="5 6">
    <name type="scientific">Cereibacter changlensis JA139</name>
    <dbReference type="NCBI Taxonomy" id="1188249"/>
    <lineage>
        <taxon>Bacteria</taxon>
        <taxon>Pseudomonadati</taxon>
        <taxon>Pseudomonadota</taxon>
        <taxon>Alphaproteobacteria</taxon>
        <taxon>Rhodobacterales</taxon>
        <taxon>Paracoccaceae</taxon>
        <taxon>Cereibacter</taxon>
    </lineage>
</organism>
<protein>
    <recommendedName>
        <fullName evidence="4">Bacterial surface antigen (D15) domain-containing protein</fullName>
    </recommendedName>
</protein>
<dbReference type="GO" id="GO:0019867">
    <property type="term" value="C:outer membrane"/>
    <property type="evidence" value="ECO:0007669"/>
    <property type="project" value="InterPro"/>
</dbReference>
<gene>
    <name evidence="5" type="ORF">C5F48_23040</name>
</gene>
<comment type="subcellular location">
    <subcellularLocation>
        <location evidence="1">Membrane</location>
    </subcellularLocation>
</comment>
<evidence type="ECO:0000259" key="4">
    <source>
        <dbReference type="Pfam" id="PF01103"/>
    </source>
</evidence>
<feature type="chain" id="PRO_5015500767" description="Bacterial surface antigen (D15) domain-containing protein" evidence="3">
    <location>
        <begin position="23"/>
        <end position="381"/>
    </location>
</feature>
<keyword evidence="2" id="KW-0472">Membrane</keyword>
<sequence length="381" mass="39832">MAVKRLCAVAVLAAVAAGAGTAQDLMSGDEMPEAAEAMPGLDLQDPETGLIGKINAWLFYSSEDGVIGGASGTFNLPSGEGRWMQLGGEVAEKRQSLTGIFHQDLAFGTPASLDLTLRGSHDERRDALPFETTTGGLEARLTWPIGEAATLGTYLGFSTNRIHNPEDDLSPLLAPDVRRSERTAIGADYQRTLDLGGGALSRLRFGLGGELASISSGESQIRAQASVLAGGSLADGRMSWRGDLRMGLLETSGGDSSIGDRFILGPATLRGFSYGGFGPRDGDQTLGGTRYAAARFDVKFPQTFGESALMPGLHADLGSLWGLDNTGGGAVDDDAHLRASFGVTLSARFGAGSLDLSLSDAVVKRDGDDAQPLQLSFQSRF</sequence>
<reference evidence="5 6" key="1">
    <citation type="submission" date="2018-03" db="EMBL/GenBank/DDBJ databases">
        <title>Cereibacter changlensis.</title>
        <authorList>
            <person name="Meyer T.E."/>
            <person name="Miller S."/>
            <person name="Lodha T."/>
            <person name="Gandham S."/>
            <person name="Chintalapati S."/>
            <person name="Chintalapati V.R."/>
        </authorList>
    </citation>
    <scope>NUCLEOTIDE SEQUENCE [LARGE SCALE GENOMIC DNA]</scope>
    <source>
        <strain evidence="5 6">JA139</strain>
    </source>
</reference>
<evidence type="ECO:0000256" key="3">
    <source>
        <dbReference type="SAM" id="SignalP"/>
    </source>
</evidence>
<feature type="domain" description="Bacterial surface antigen (D15)" evidence="4">
    <location>
        <begin position="79"/>
        <end position="379"/>
    </location>
</feature>
<dbReference type="Pfam" id="PF01103">
    <property type="entry name" value="Omp85"/>
    <property type="match status" value="1"/>
</dbReference>
<keyword evidence="3" id="KW-0732">Signal</keyword>
<dbReference type="AlphaFoldDB" id="A0A2T4JNT0"/>
<evidence type="ECO:0000313" key="5">
    <source>
        <dbReference type="EMBL" id="PTE19417.1"/>
    </source>
</evidence>
<evidence type="ECO:0000313" key="6">
    <source>
        <dbReference type="Proteomes" id="UP000241010"/>
    </source>
</evidence>
<proteinExistence type="predicted"/>
<keyword evidence="6" id="KW-1185">Reference proteome</keyword>
<comment type="caution">
    <text evidence="5">The sequence shown here is derived from an EMBL/GenBank/DDBJ whole genome shotgun (WGS) entry which is preliminary data.</text>
</comment>
<dbReference type="Gene3D" id="2.40.160.50">
    <property type="entry name" value="membrane protein fhac: a member of the omp85/tpsb transporter family"/>
    <property type="match status" value="1"/>
</dbReference>
<name>A0A2T4JNT0_9RHOB</name>